<dbReference type="InterPro" id="IPR009057">
    <property type="entry name" value="Homeodomain-like_sf"/>
</dbReference>
<dbReference type="PROSITE" id="PS50977">
    <property type="entry name" value="HTH_TETR_2"/>
    <property type="match status" value="1"/>
</dbReference>
<keyword evidence="1 2" id="KW-0238">DNA-binding</keyword>
<organism evidence="4 5">
    <name type="scientific">Nocardia vermiculata</name>
    <dbReference type="NCBI Taxonomy" id="257274"/>
    <lineage>
        <taxon>Bacteria</taxon>
        <taxon>Bacillati</taxon>
        <taxon>Actinomycetota</taxon>
        <taxon>Actinomycetes</taxon>
        <taxon>Mycobacteriales</taxon>
        <taxon>Nocardiaceae</taxon>
        <taxon>Nocardia</taxon>
    </lineage>
</organism>
<keyword evidence="5" id="KW-1185">Reference proteome</keyword>
<dbReference type="GO" id="GO:0003677">
    <property type="term" value="F:DNA binding"/>
    <property type="evidence" value="ECO:0007669"/>
    <property type="project" value="UniProtKB-UniRule"/>
</dbReference>
<dbReference type="EMBL" id="JAAXOP010000001">
    <property type="protein sequence ID" value="NKY48923.1"/>
    <property type="molecule type" value="Genomic_DNA"/>
</dbReference>
<feature type="domain" description="HTH tetR-type" evidence="3">
    <location>
        <begin position="9"/>
        <end position="69"/>
    </location>
</feature>
<comment type="caution">
    <text evidence="4">The sequence shown here is derived from an EMBL/GenBank/DDBJ whole genome shotgun (WGS) entry which is preliminary data.</text>
</comment>
<dbReference type="Gene3D" id="1.10.357.10">
    <property type="entry name" value="Tetracycline Repressor, domain 2"/>
    <property type="match status" value="1"/>
</dbReference>
<accession>A0A846XPF3</accession>
<evidence type="ECO:0000259" key="3">
    <source>
        <dbReference type="PROSITE" id="PS50977"/>
    </source>
</evidence>
<evidence type="ECO:0000256" key="1">
    <source>
        <dbReference type="ARBA" id="ARBA00023125"/>
    </source>
</evidence>
<evidence type="ECO:0000313" key="5">
    <source>
        <dbReference type="Proteomes" id="UP000565711"/>
    </source>
</evidence>
<dbReference type="Proteomes" id="UP000565711">
    <property type="component" value="Unassembled WGS sequence"/>
</dbReference>
<reference evidence="4 5" key="1">
    <citation type="submission" date="2020-04" db="EMBL/GenBank/DDBJ databases">
        <title>MicrobeNet Type strains.</title>
        <authorList>
            <person name="Nicholson A.C."/>
        </authorList>
    </citation>
    <scope>NUCLEOTIDE SEQUENCE [LARGE SCALE GENOMIC DNA]</scope>
    <source>
        <strain evidence="4 5">JCM 12354</strain>
    </source>
</reference>
<sequence length="193" mass="20735">MARVRMAREARYEQLVTLAWSIVRREGADALTLGHLAEIAEVTKPVVYSHFTSRSALLVALFEEYDARQAVALTDALAAADRSLPACADAIATSYVDCFLGQGRELTGVVAALEGTQELADFKRRSDEAYAQRCREILEPFVAEGTVPTPALTAIFGAAEALSAAAAIGTVTRDEADEELTATIVSTVERLSR</sequence>
<evidence type="ECO:0000313" key="4">
    <source>
        <dbReference type="EMBL" id="NKY48923.1"/>
    </source>
</evidence>
<gene>
    <name evidence="4" type="ORF">HGA08_01700</name>
</gene>
<dbReference type="AlphaFoldDB" id="A0A846XPF3"/>
<dbReference type="Pfam" id="PF00440">
    <property type="entry name" value="TetR_N"/>
    <property type="match status" value="1"/>
</dbReference>
<dbReference type="SUPFAM" id="SSF46689">
    <property type="entry name" value="Homeodomain-like"/>
    <property type="match status" value="1"/>
</dbReference>
<proteinExistence type="predicted"/>
<protein>
    <submittedName>
        <fullName evidence="4">TetR/AcrR family transcriptional regulator</fullName>
    </submittedName>
</protein>
<evidence type="ECO:0000256" key="2">
    <source>
        <dbReference type="PROSITE-ProRule" id="PRU00335"/>
    </source>
</evidence>
<dbReference type="RefSeq" id="WP_067869748.1">
    <property type="nucleotide sequence ID" value="NZ_JAAXOP010000001.1"/>
</dbReference>
<dbReference type="InterPro" id="IPR001647">
    <property type="entry name" value="HTH_TetR"/>
</dbReference>
<feature type="DNA-binding region" description="H-T-H motif" evidence="2">
    <location>
        <begin position="32"/>
        <end position="51"/>
    </location>
</feature>
<name>A0A846XPF3_9NOCA</name>